<dbReference type="Gene3D" id="3.90.320.10">
    <property type="match status" value="1"/>
</dbReference>
<dbReference type="InterPro" id="IPR014016">
    <property type="entry name" value="UvrD-like_ATP-bd"/>
</dbReference>
<dbReference type="EC" id="5.6.2.4" evidence="13"/>
<keyword evidence="11" id="KW-0413">Isomerase</keyword>
<name>A0A1F5TRJ9_9BACT</name>
<keyword evidence="10" id="KW-0234">DNA repair</keyword>
<dbReference type="GO" id="GO:0004527">
    <property type="term" value="F:exonuclease activity"/>
    <property type="evidence" value="ECO:0007669"/>
    <property type="project" value="UniProtKB-KW"/>
</dbReference>
<evidence type="ECO:0000256" key="11">
    <source>
        <dbReference type="ARBA" id="ARBA00023235"/>
    </source>
</evidence>
<dbReference type="InterPro" id="IPR014017">
    <property type="entry name" value="DNA_helicase_UvrD-like_C"/>
</dbReference>
<evidence type="ECO:0000256" key="7">
    <source>
        <dbReference type="ARBA" id="ARBA00022839"/>
    </source>
</evidence>
<feature type="domain" description="UvrD-like helicase C-terminal" evidence="19">
    <location>
        <begin position="394"/>
        <end position="679"/>
    </location>
</feature>
<organism evidence="20 21">
    <name type="scientific">Candidatus Falkowbacteria bacterium RIFOXYD2_FULL_34_120</name>
    <dbReference type="NCBI Taxonomy" id="1798007"/>
    <lineage>
        <taxon>Bacteria</taxon>
        <taxon>Candidatus Falkowiibacteriota</taxon>
    </lineage>
</organism>
<dbReference type="InterPro" id="IPR013986">
    <property type="entry name" value="DExx_box_DNA_helicase_dom_sf"/>
</dbReference>
<evidence type="ECO:0000256" key="15">
    <source>
        <dbReference type="PROSITE-ProRule" id="PRU00560"/>
    </source>
</evidence>
<dbReference type="Gene3D" id="3.40.50.300">
    <property type="entry name" value="P-loop containing nucleotide triphosphate hydrolases"/>
    <property type="match status" value="4"/>
</dbReference>
<reference evidence="20 21" key="1">
    <citation type="journal article" date="2016" name="Nat. Commun.">
        <title>Thousands of microbial genomes shed light on interconnected biogeochemical processes in an aquifer system.</title>
        <authorList>
            <person name="Anantharaman K."/>
            <person name="Brown C.T."/>
            <person name="Hug L.A."/>
            <person name="Sharon I."/>
            <person name="Castelle C.J."/>
            <person name="Probst A.J."/>
            <person name="Thomas B.C."/>
            <person name="Singh A."/>
            <person name="Wilkins M.J."/>
            <person name="Karaoz U."/>
            <person name="Brodie E.L."/>
            <person name="Williams K.H."/>
            <person name="Hubbard S.S."/>
            <person name="Banfield J.F."/>
        </authorList>
    </citation>
    <scope>NUCLEOTIDE SEQUENCE [LARGE SCALE GENOMIC DNA]</scope>
</reference>
<keyword evidence="2" id="KW-0540">Nuclease</keyword>
<comment type="catalytic activity">
    <reaction evidence="14">
        <text>ATP + H2O = ADP + phosphate + H(+)</text>
        <dbReference type="Rhea" id="RHEA:13065"/>
        <dbReference type="ChEBI" id="CHEBI:15377"/>
        <dbReference type="ChEBI" id="CHEBI:15378"/>
        <dbReference type="ChEBI" id="CHEBI:30616"/>
        <dbReference type="ChEBI" id="CHEBI:43474"/>
        <dbReference type="ChEBI" id="CHEBI:456216"/>
        <dbReference type="EC" id="5.6.2.4"/>
    </reaction>
</comment>
<dbReference type="AlphaFoldDB" id="A0A1F5TRJ9"/>
<evidence type="ECO:0000256" key="6">
    <source>
        <dbReference type="ARBA" id="ARBA00022806"/>
    </source>
</evidence>
<dbReference type="PROSITE" id="PS51198">
    <property type="entry name" value="UVRD_HELICASE_ATP_BIND"/>
    <property type="match status" value="1"/>
</dbReference>
<comment type="similarity">
    <text evidence="1">Belongs to the helicase family. UvrD subfamily.</text>
</comment>
<evidence type="ECO:0000256" key="1">
    <source>
        <dbReference type="ARBA" id="ARBA00009922"/>
    </source>
</evidence>
<keyword evidence="6 15" id="KW-0347">Helicase</keyword>
<evidence type="ECO:0000256" key="14">
    <source>
        <dbReference type="ARBA" id="ARBA00048988"/>
    </source>
</evidence>
<dbReference type="Pfam" id="PF13361">
    <property type="entry name" value="UvrD_C"/>
    <property type="match status" value="1"/>
</dbReference>
<dbReference type="InterPro" id="IPR027417">
    <property type="entry name" value="P-loop_NTPase"/>
</dbReference>
<evidence type="ECO:0000256" key="3">
    <source>
        <dbReference type="ARBA" id="ARBA00022741"/>
    </source>
</evidence>
<comment type="catalytic activity">
    <reaction evidence="12">
        <text>Couples ATP hydrolysis with the unwinding of duplex DNA by translocating in the 3'-5' direction.</text>
        <dbReference type="EC" id="5.6.2.4"/>
    </reaction>
</comment>
<evidence type="ECO:0000256" key="10">
    <source>
        <dbReference type="ARBA" id="ARBA00023204"/>
    </source>
</evidence>
<comment type="caution">
    <text evidence="20">The sequence shown here is derived from an EMBL/GenBank/DDBJ whole genome shotgun (WGS) entry which is preliminary data.</text>
</comment>
<evidence type="ECO:0000256" key="2">
    <source>
        <dbReference type="ARBA" id="ARBA00022722"/>
    </source>
</evidence>
<dbReference type="Gene3D" id="1.10.10.160">
    <property type="match status" value="1"/>
</dbReference>
<keyword evidence="7" id="KW-0269">Exonuclease</keyword>
<evidence type="ECO:0000259" key="18">
    <source>
        <dbReference type="PROSITE" id="PS51198"/>
    </source>
</evidence>
<keyword evidence="4" id="KW-0227">DNA damage</keyword>
<dbReference type="PANTHER" id="PTHR11070">
    <property type="entry name" value="UVRD / RECB / PCRA DNA HELICASE FAMILY MEMBER"/>
    <property type="match status" value="1"/>
</dbReference>
<dbReference type="Pfam" id="PF12705">
    <property type="entry name" value="PDDEXK_1"/>
    <property type="match status" value="1"/>
</dbReference>
<dbReference type="InterPro" id="IPR000212">
    <property type="entry name" value="DNA_helicase_UvrD/REP"/>
</dbReference>
<dbReference type="CDD" id="cd17932">
    <property type="entry name" value="DEXQc_UvrD"/>
    <property type="match status" value="1"/>
</dbReference>
<dbReference type="Pfam" id="PF00580">
    <property type="entry name" value="UvrD-helicase"/>
    <property type="match status" value="1"/>
</dbReference>
<dbReference type="SUPFAM" id="SSF52540">
    <property type="entry name" value="P-loop containing nucleoside triphosphate hydrolases"/>
    <property type="match status" value="1"/>
</dbReference>
<protein>
    <recommendedName>
        <fullName evidence="13">DNA 3'-5' helicase</fullName>
        <ecNumber evidence="13">5.6.2.4</ecNumber>
    </recommendedName>
</protein>
<feature type="coiled-coil region" evidence="16">
    <location>
        <begin position="1074"/>
        <end position="1101"/>
    </location>
</feature>
<evidence type="ECO:0000256" key="17">
    <source>
        <dbReference type="SAM" id="MobiDB-lite"/>
    </source>
</evidence>
<dbReference type="GO" id="GO:0003677">
    <property type="term" value="F:DNA binding"/>
    <property type="evidence" value="ECO:0007669"/>
    <property type="project" value="UniProtKB-KW"/>
</dbReference>
<proteinExistence type="inferred from homology"/>
<evidence type="ECO:0000256" key="13">
    <source>
        <dbReference type="ARBA" id="ARBA00034808"/>
    </source>
</evidence>
<evidence type="ECO:0000256" key="8">
    <source>
        <dbReference type="ARBA" id="ARBA00022840"/>
    </source>
</evidence>
<feature type="region of interest" description="Disordered" evidence="17">
    <location>
        <begin position="766"/>
        <end position="811"/>
    </location>
</feature>
<evidence type="ECO:0000256" key="9">
    <source>
        <dbReference type="ARBA" id="ARBA00023125"/>
    </source>
</evidence>
<evidence type="ECO:0000256" key="12">
    <source>
        <dbReference type="ARBA" id="ARBA00034617"/>
    </source>
</evidence>
<dbReference type="GO" id="GO:0005524">
    <property type="term" value="F:ATP binding"/>
    <property type="evidence" value="ECO:0007669"/>
    <property type="project" value="UniProtKB-UniRule"/>
</dbReference>
<dbReference type="InterPro" id="IPR038726">
    <property type="entry name" value="PDDEXK_AddAB-type"/>
</dbReference>
<keyword evidence="5 15" id="KW-0378">Hydrolase</keyword>
<dbReference type="InterPro" id="IPR011604">
    <property type="entry name" value="PDDEXK-like_dom_sf"/>
</dbReference>
<keyword evidence="3 15" id="KW-0547">Nucleotide-binding</keyword>
<sequence>MKKKYNAQQKEAIEHDDGTALIVAGAGTGKTTVLIGRLQHLIEKKLAGTDEILLLTFTEKAAGEMYDRAVEILPYGYVDLWINTFHGFCERLLREHALDIGLDPSFKLVNDTEQWILIKKNLDKFNLDYYRPLGNPNKFIFELVKHFSRLKDEYIEPKEYLQFVENLIQGGDQMLSGRQITSHRSIKLKVESKNVILNEAKRNEESREVKVKDNSTGSFSAQLADQDDMSSQELSRLEELANAYHAYNKLLLDNGYLDFGDLINYCIKLFQERPNILKYYQEKFKYIMVDEFQDTNWSQYELLKQLVKSHPPEADQSKNNKELLIEKSIKSKVNKKKIENRKSKIENSNLMVVGDDDQAIYKFRGASLSNIMQFKEDYPDAKEIVLMKNYRSGQNILDKAYNFIKHNNPNRLEVKLNIDKQIKSQIKEKGSVEHMVFSQKSEESVWVAEQIMNMRENNPELKWSDFAILVRANNTAQEFVDELKRKNIPCLFYSMRGLYYKPIIMDVLAYFKLLDNYHESSALFRVLNMEAFKVGHADIININKFARKKVWSLFEALQHINAIPDVSAEAVSNINKLLDLIRKHSLSAQNQKPSQVFAKFVWDAELNKKDFDAEQEYYSYLNQFYKKIKSFEENEADARVKDFMEYMEMELESGETGALRLDFEDDDVVRVMTVHGSKGLEFDTIFLVDLVDKRFPTVNRSEKISIPDALVREKLPEEGDAHIEEERRLFYVALTRAKNNLFLTSARDYGGARDKKPSPFISEALLNSPLEGSTPEGGGVLRSPKEKTLNRDSDDNTLPATADPSRKGNHKNKYELMRDLELINQPVVKKECTYKIPKNFSFSQIEAFSNCPLQYKFNFILKIPVLTKDAFIYGRVMHNTLKDFLAPLESTASIQPDLFASVENKNVILNEAKRNEESRESRNGDGILRCAQNDNYKNKLAQKNLKEAYEKHWQNDGYESKETREKYKKKGWRELKMFYEYLEKEGWPEVLFLEKVFSFKLGDYFFRGAIDRVDRLPDGSVEVMDYKTGNAKEKLTYQQKRQLILYKIVLEEAFGLKVSKLSFYYLENGTKASFKSTVKQEEKLKEEINEVIEEIKKCEFLPKPSMLCSFCDFNSICEFRQ</sequence>
<evidence type="ECO:0000256" key="5">
    <source>
        <dbReference type="ARBA" id="ARBA00022801"/>
    </source>
</evidence>
<keyword evidence="16" id="KW-0175">Coiled coil</keyword>
<dbReference type="PROSITE" id="PS51217">
    <property type="entry name" value="UVRD_HELICASE_CTER"/>
    <property type="match status" value="1"/>
</dbReference>
<keyword evidence="8 15" id="KW-0067">ATP-binding</keyword>
<dbReference type="Proteomes" id="UP000177579">
    <property type="component" value="Unassembled WGS sequence"/>
</dbReference>
<keyword evidence="9" id="KW-0238">DNA-binding</keyword>
<feature type="compositionally biased region" description="Basic and acidic residues" evidence="17">
    <location>
        <begin position="783"/>
        <end position="794"/>
    </location>
</feature>
<evidence type="ECO:0000259" key="19">
    <source>
        <dbReference type="PROSITE" id="PS51217"/>
    </source>
</evidence>
<dbReference type="PANTHER" id="PTHR11070:SF2">
    <property type="entry name" value="ATP-DEPENDENT DNA HELICASE SRS2"/>
    <property type="match status" value="1"/>
</dbReference>
<accession>A0A1F5TRJ9</accession>
<feature type="domain" description="UvrD-like helicase ATP-binding" evidence="18">
    <location>
        <begin position="3"/>
        <end position="393"/>
    </location>
</feature>
<dbReference type="Gene3D" id="1.10.486.10">
    <property type="entry name" value="PCRA, domain 4"/>
    <property type="match status" value="1"/>
</dbReference>
<evidence type="ECO:0000313" key="21">
    <source>
        <dbReference type="Proteomes" id="UP000177579"/>
    </source>
</evidence>
<dbReference type="EMBL" id="MFGO01000008">
    <property type="protein sequence ID" value="OGF41563.1"/>
    <property type="molecule type" value="Genomic_DNA"/>
</dbReference>
<feature type="binding site" evidence="15">
    <location>
        <begin position="24"/>
        <end position="31"/>
    </location>
    <ligand>
        <name>ATP</name>
        <dbReference type="ChEBI" id="CHEBI:30616"/>
    </ligand>
</feature>
<evidence type="ECO:0000256" key="4">
    <source>
        <dbReference type="ARBA" id="ARBA00022763"/>
    </source>
</evidence>
<gene>
    <name evidence="20" type="ORF">A2531_02630</name>
</gene>
<dbReference type="GO" id="GO:0000725">
    <property type="term" value="P:recombinational repair"/>
    <property type="evidence" value="ECO:0007669"/>
    <property type="project" value="TreeGrafter"/>
</dbReference>
<evidence type="ECO:0000256" key="16">
    <source>
        <dbReference type="SAM" id="Coils"/>
    </source>
</evidence>
<dbReference type="GO" id="GO:0043138">
    <property type="term" value="F:3'-5' DNA helicase activity"/>
    <property type="evidence" value="ECO:0007669"/>
    <property type="project" value="UniProtKB-EC"/>
</dbReference>
<evidence type="ECO:0000313" key="20">
    <source>
        <dbReference type="EMBL" id="OGF41563.1"/>
    </source>
</evidence>